<accession>A0A240UMB2</accession>
<dbReference type="RefSeq" id="WP_086899409.1">
    <property type="nucleotide sequence ID" value="NZ_CP021358.1"/>
</dbReference>
<proteinExistence type="predicted"/>
<keyword evidence="2" id="KW-1185">Reference proteome</keyword>
<dbReference type="OrthoDB" id="5192789at2"/>
<evidence type="ECO:0000313" key="2">
    <source>
        <dbReference type="Proteomes" id="UP000194457"/>
    </source>
</evidence>
<dbReference type="AlphaFoldDB" id="A0A240UMB2"/>
<dbReference type="KEGG" id="kma:B9H00_02940"/>
<sequence>MSRRFTHSDRFVDQLDTMLRTLVPGATRASRARPGMAVKNQSMTAEETRHSIDVLRHHHRARVIGQGVYQGQRFATGISSRYQPVDDLSVRGIDHLDWCDTRLEELGGQPSRLIPFYYTTSLGAGILLSRRHRAHGLGLVNLAETLQGESLERQMAALPAGDNKSRAIIRQMLDDCTRHARVALEAGGERWPGGWRWVTSLGARACEWRRLRRHSSGNMID</sequence>
<dbReference type="Proteomes" id="UP000194457">
    <property type="component" value="Chromosome"/>
</dbReference>
<protein>
    <submittedName>
        <fullName evidence="1">Uncharacterized protein</fullName>
    </submittedName>
</protein>
<dbReference type="EMBL" id="CP021358">
    <property type="protein sequence ID" value="ART62160.1"/>
    <property type="molecule type" value="Genomic_DNA"/>
</dbReference>
<gene>
    <name evidence="1" type="ORF">B9H00_02940</name>
</gene>
<evidence type="ECO:0000313" key="1">
    <source>
        <dbReference type="EMBL" id="ART62160.1"/>
    </source>
</evidence>
<name>A0A240UMB2_9GAMM</name>
<dbReference type="Pfam" id="PF03232">
    <property type="entry name" value="COQ7"/>
    <property type="match status" value="1"/>
</dbReference>
<organism evidence="1 2">
    <name type="scientific">Kushneria marisflavi</name>
    <dbReference type="NCBI Taxonomy" id="157779"/>
    <lineage>
        <taxon>Bacteria</taxon>
        <taxon>Pseudomonadati</taxon>
        <taxon>Pseudomonadota</taxon>
        <taxon>Gammaproteobacteria</taxon>
        <taxon>Oceanospirillales</taxon>
        <taxon>Halomonadaceae</taxon>
        <taxon>Kushneria</taxon>
    </lineage>
</organism>
<reference evidence="1 2" key="1">
    <citation type="submission" date="2017-05" db="EMBL/GenBank/DDBJ databases">
        <authorList>
            <person name="Song R."/>
            <person name="Chenine A.L."/>
            <person name="Ruprecht R.M."/>
        </authorList>
    </citation>
    <scope>NUCLEOTIDE SEQUENCE [LARGE SCALE GENOMIC DNA]</scope>
    <source>
        <strain evidence="1">SW32</strain>
    </source>
</reference>